<name>A0AAE4YDM9_9RHOB</name>
<proteinExistence type="predicted"/>
<keyword evidence="3" id="KW-1185">Reference proteome</keyword>
<dbReference type="Pfam" id="PF13517">
    <property type="entry name" value="FG-GAP_3"/>
    <property type="match status" value="1"/>
</dbReference>
<sequence>LSVTEFASDFVVNATDGSVTAGSAGALPATTFTYSDDVPNYNEQLSVSSPTENKPFGTQPMFVDLEPDGRQEVIFPMLEGTLLQATEHQYRFDPIAVQQDPDSLKRGTFVGLTNDGDALKYNIAVVPQERSSSGHLTTYWSDASTSDDTKVYASSNGQTWSFMELKEGIYFSISELDGDRGLEAFAIGKPYYLDFDGQGPVKTNLSDAFPSPGTAAYGDFDGNGITDYVYGGGSEMSRFWGPMSAFRMLRAATLPPGDVMSTLAVDGSEMRTVGDINGDGLDDLLRAKAYSVSSAKKLKVTVALSTGAGFKSPEIWYDGDFLDSFSTTSSERQKFSLTDMNSDGFPDLFVVTSSVGRAFLNTGSGFKPYSSLDVPAFVGAADVNGDALPDLLGGGGGNGTIRYSFGRPAN</sequence>
<reference evidence="2" key="1">
    <citation type="submission" date="2020-01" db="EMBL/GenBank/DDBJ databases">
        <authorList>
            <person name="Chen W.-M."/>
        </authorList>
    </citation>
    <scope>NUCLEOTIDE SEQUENCE</scope>
    <source>
        <strain evidence="2">CYK-10</strain>
    </source>
</reference>
<dbReference type="InterPro" id="IPR013517">
    <property type="entry name" value="FG-GAP"/>
</dbReference>
<dbReference type="SUPFAM" id="SSF69318">
    <property type="entry name" value="Integrin alpha N-terminal domain"/>
    <property type="match status" value="1"/>
</dbReference>
<dbReference type="InterPro" id="IPR028994">
    <property type="entry name" value="Integrin_alpha_N"/>
</dbReference>
<dbReference type="AlphaFoldDB" id="A0AAE4YDM9"/>
<evidence type="ECO:0000313" key="3">
    <source>
        <dbReference type="Proteomes" id="UP001193501"/>
    </source>
</evidence>
<dbReference type="Gene3D" id="2.130.10.130">
    <property type="entry name" value="Integrin alpha, N-terminal"/>
    <property type="match status" value="1"/>
</dbReference>
<comment type="caution">
    <text evidence="2">The sequence shown here is derived from an EMBL/GenBank/DDBJ whole genome shotgun (WGS) entry which is preliminary data.</text>
</comment>
<dbReference type="EMBL" id="JAABNR010000076">
    <property type="protein sequence ID" value="NBZ90159.1"/>
    <property type="molecule type" value="Genomic_DNA"/>
</dbReference>
<feature type="non-terminal residue" evidence="2">
    <location>
        <position position="1"/>
    </location>
</feature>
<evidence type="ECO:0000313" key="2">
    <source>
        <dbReference type="EMBL" id="NBZ90159.1"/>
    </source>
</evidence>
<evidence type="ECO:0000256" key="1">
    <source>
        <dbReference type="ARBA" id="ARBA00022729"/>
    </source>
</evidence>
<dbReference type="RefSeq" id="WP_168776925.1">
    <property type="nucleotide sequence ID" value="NZ_JAABNR010000076.1"/>
</dbReference>
<protein>
    <recommendedName>
        <fullName evidence="4">VCBS repeat-containing protein</fullName>
    </recommendedName>
</protein>
<gene>
    <name evidence="2" type="ORF">GV832_21565</name>
</gene>
<organism evidence="2 3">
    <name type="scientific">Stagnihabitans tardus</name>
    <dbReference type="NCBI Taxonomy" id="2699202"/>
    <lineage>
        <taxon>Bacteria</taxon>
        <taxon>Pseudomonadati</taxon>
        <taxon>Pseudomonadota</taxon>
        <taxon>Alphaproteobacteria</taxon>
        <taxon>Rhodobacterales</taxon>
        <taxon>Paracoccaceae</taxon>
        <taxon>Stagnihabitans</taxon>
    </lineage>
</organism>
<dbReference type="Proteomes" id="UP001193501">
    <property type="component" value="Unassembled WGS sequence"/>
</dbReference>
<evidence type="ECO:0008006" key="4">
    <source>
        <dbReference type="Google" id="ProtNLM"/>
    </source>
</evidence>
<keyword evidence="1" id="KW-0732">Signal</keyword>
<feature type="non-terminal residue" evidence="2">
    <location>
        <position position="410"/>
    </location>
</feature>
<accession>A0AAE4YDM9</accession>